<gene>
    <name evidence="7" type="ORF">GCM10009788_39670</name>
</gene>
<name>A0ABN2B2U9_9ACTN</name>
<evidence type="ECO:0000256" key="2">
    <source>
        <dbReference type="ARBA" id="ARBA00022448"/>
    </source>
</evidence>
<dbReference type="GO" id="GO:0005524">
    <property type="term" value="F:ATP binding"/>
    <property type="evidence" value="ECO:0007669"/>
    <property type="project" value="UniProtKB-KW"/>
</dbReference>
<evidence type="ECO:0000256" key="1">
    <source>
        <dbReference type="ARBA" id="ARBA00005417"/>
    </source>
</evidence>
<dbReference type="SMART" id="SM00382">
    <property type="entry name" value="AAA"/>
    <property type="match status" value="1"/>
</dbReference>
<reference evidence="7 8" key="1">
    <citation type="journal article" date="2019" name="Int. J. Syst. Evol. Microbiol.">
        <title>The Global Catalogue of Microorganisms (GCM) 10K type strain sequencing project: providing services to taxonomists for standard genome sequencing and annotation.</title>
        <authorList>
            <consortium name="The Broad Institute Genomics Platform"/>
            <consortium name="The Broad Institute Genome Sequencing Center for Infectious Disease"/>
            <person name="Wu L."/>
            <person name="Ma J."/>
        </authorList>
    </citation>
    <scope>NUCLEOTIDE SEQUENCE [LARGE SCALE GENOMIC DNA]</scope>
    <source>
        <strain evidence="7 8">JCM 14942</strain>
    </source>
</reference>
<dbReference type="PANTHER" id="PTHR43820:SF4">
    <property type="entry name" value="HIGH-AFFINITY BRANCHED-CHAIN AMINO ACID TRANSPORT ATP-BINDING PROTEIN LIVF"/>
    <property type="match status" value="1"/>
</dbReference>
<accession>A0ABN2B2U9</accession>
<feature type="domain" description="ABC transporter" evidence="6">
    <location>
        <begin position="2"/>
        <end position="230"/>
    </location>
</feature>
<dbReference type="PANTHER" id="PTHR43820">
    <property type="entry name" value="HIGH-AFFINITY BRANCHED-CHAIN AMINO ACID TRANSPORT ATP-BINDING PROTEIN LIVF"/>
    <property type="match status" value="1"/>
</dbReference>
<dbReference type="InterPro" id="IPR027417">
    <property type="entry name" value="P-loop_NTPase"/>
</dbReference>
<comment type="caution">
    <text evidence="7">The sequence shown here is derived from an EMBL/GenBank/DDBJ whole genome shotgun (WGS) entry which is preliminary data.</text>
</comment>
<dbReference type="PROSITE" id="PS50893">
    <property type="entry name" value="ABC_TRANSPORTER_2"/>
    <property type="match status" value="1"/>
</dbReference>
<dbReference type="CDD" id="cd03224">
    <property type="entry name" value="ABC_TM1139_LivF_branched"/>
    <property type="match status" value="1"/>
</dbReference>
<keyword evidence="4 7" id="KW-0067">ATP-binding</keyword>
<proteinExistence type="inferred from homology"/>
<evidence type="ECO:0000259" key="6">
    <source>
        <dbReference type="PROSITE" id="PS50893"/>
    </source>
</evidence>
<keyword evidence="2" id="KW-0813">Transport</keyword>
<sequence length="230" mass="24384">MLDITDLSVSYKGIEAVRGATLSVPGGGITCLIGRNGAGKSSLVNALAGLVKPSGGRIVLDGKDLSRAGAATRSRAGIALVPESRRVYGSLSALENIWLGARGNKREAEERLASIIELFPAIERFQDRGGNQLSGGEQQMVAIARALMCDPKVLVLDEPSLGLAPIVVKAVLGGIEQLALRGQAILLIEQNGRAALRISQHAYAMARGEIHSLDHQSPEFNERELQALYL</sequence>
<organism evidence="7 8">
    <name type="scientific">Nocardioides humi</name>
    <dbReference type="NCBI Taxonomy" id="449461"/>
    <lineage>
        <taxon>Bacteria</taxon>
        <taxon>Bacillati</taxon>
        <taxon>Actinomycetota</taxon>
        <taxon>Actinomycetes</taxon>
        <taxon>Propionibacteriales</taxon>
        <taxon>Nocardioidaceae</taxon>
        <taxon>Nocardioides</taxon>
    </lineage>
</organism>
<dbReference type="RefSeq" id="WP_344113181.1">
    <property type="nucleotide sequence ID" value="NZ_BAAAOR010000029.1"/>
</dbReference>
<evidence type="ECO:0000313" key="8">
    <source>
        <dbReference type="Proteomes" id="UP001500842"/>
    </source>
</evidence>
<evidence type="ECO:0000313" key="7">
    <source>
        <dbReference type="EMBL" id="GAA1532644.1"/>
    </source>
</evidence>
<dbReference type="Pfam" id="PF00005">
    <property type="entry name" value="ABC_tran"/>
    <property type="match status" value="1"/>
</dbReference>
<dbReference type="Gene3D" id="3.40.50.300">
    <property type="entry name" value="P-loop containing nucleotide triphosphate hydrolases"/>
    <property type="match status" value="1"/>
</dbReference>
<comment type="similarity">
    <text evidence="1">Belongs to the ABC transporter superfamily.</text>
</comment>
<dbReference type="InterPro" id="IPR003439">
    <property type="entry name" value="ABC_transporter-like_ATP-bd"/>
</dbReference>
<evidence type="ECO:0000256" key="5">
    <source>
        <dbReference type="ARBA" id="ARBA00022970"/>
    </source>
</evidence>
<dbReference type="InterPro" id="IPR003593">
    <property type="entry name" value="AAA+_ATPase"/>
</dbReference>
<dbReference type="EMBL" id="BAAAOR010000029">
    <property type="protein sequence ID" value="GAA1532644.1"/>
    <property type="molecule type" value="Genomic_DNA"/>
</dbReference>
<keyword evidence="3" id="KW-0547">Nucleotide-binding</keyword>
<protein>
    <submittedName>
        <fullName evidence="7">ABC transporter ATP-binding protein</fullName>
    </submittedName>
</protein>
<keyword evidence="8" id="KW-1185">Reference proteome</keyword>
<dbReference type="Proteomes" id="UP001500842">
    <property type="component" value="Unassembled WGS sequence"/>
</dbReference>
<dbReference type="PROSITE" id="PS00211">
    <property type="entry name" value="ABC_TRANSPORTER_1"/>
    <property type="match status" value="1"/>
</dbReference>
<dbReference type="InterPro" id="IPR052156">
    <property type="entry name" value="BCAA_Transport_ATP-bd_LivF"/>
</dbReference>
<evidence type="ECO:0000256" key="4">
    <source>
        <dbReference type="ARBA" id="ARBA00022840"/>
    </source>
</evidence>
<keyword evidence="5" id="KW-0029">Amino-acid transport</keyword>
<evidence type="ECO:0000256" key="3">
    <source>
        <dbReference type="ARBA" id="ARBA00022741"/>
    </source>
</evidence>
<dbReference type="SUPFAM" id="SSF52540">
    <property type="entry name" value="P-loop containing nucleoside triphosphate hydrolases"/>
    <property type="match status" value="1"/>
</dbReference>
<dbReference type="InterPro" id="IPR017871">
    <property type="entry name" value="ABC_transporter-like_CS"/>
</dbReference>